<dbReference type="AlphaFoldDB" id="A0A914ED57"/>
<accession>A0A914ED57</accession>
<evidence type="ECO:0000313" key="2">
    <source>
        <dbReference type="WBParaSite" id="ACRNAN_scaffold695.g22048.t1"/>
    </source>
</evidence>
<organism evidence="1 2">
    <name type="scientific">Acrobeloides nanus</name>
    <dbReference type="NCBI Taxonomy" id="290746"/>
    <lineage>
        <taxon>Eukaryota</taxon>
        <taxon>Metazoa</taxon>
        <taxon>Ecdysozoa</taxon>
        <taxon>Nematoda</taxon>
        <taxon>Chromadorea</taxon>
        <taxon>Rhabditida</taxon>
        <taxon>Tylenchina</taxon>
        <taxon>Cephalobomorpha</taxon>
        <taxon>Cephaloboidea</taxon>
        <taxon>Cephalobidae</taxon>
        <taxon>Acrobeloides</taxon>
    </lineage>
</organism>
<reference evidence="2" key="1">
    <citation type="submission" date="2022-11" db="UniProtKB">
        <authorList>
            <consortium name="WormBaseParasite"/>
        </authorList>
    </citation>
    <scope>IDENTIFICATION</scope>
</reference>
<dbReference type="WBParaSite" id="ACRNAN_scaffold695.g22048.t1">
    <property type="protein sequence ID" value="ACRNAN_scaffold695.g22048.t1"/>
    <property type="gene ID" value="ACRNAN_scaffold695.g22048"/>
</dbReference>
<protein>
    <submittedName>
        <fullName evidence="2">Glucuronosyltransferase</fullName>
    </submittedName>
</protein>
<evidence type="ECO:0000313" key="1">
    <source>
        <dbReference type="Proteomes" id="UP000887540"/>
    </source>
</evidence>
<proteinExistence type="predicted"/>
<keyword evidence="1" id="KW-1185">Reference proteome</keyword>
<sequence>MVPLIKWLSKSGHDISVLEANTNPKTRNLGPNITIIHIYIPTSQGIAIQFAKRMWTGTIHSPDIHTLYKVGNNVAKDFLRDHSEKIVKILDEKWDLIVADELFAIHSYAIATFFKGREDIPYITMSTSIMNPPAAERLALGRNIGSTPYVATWVPKKDDEKHEPTLFWQRLYNAIESVIEIFAVNTYSM</sequence>
<name>A0A914ED57_9BILA</name>
<dbReference type="Proteomes" id="UP000887540">
    <property type="component" value="Unplaced"/>
</dbReference>
<dbReference type="SUPFAM" id="SSF53756">
    <property type="entry name" value="UDP-Glycosyltransferase/glycogen phosphorylase"/>
    <property type="match status" value="1"/>
</dbReference>